<dbReference type="OrthoDB" id="4035006at2759"/>
<proteinExistence type="predicted"/>
<dbReference type="AlphaFoldDB" id="A0A1Q3AIH1"/>
<evidence type="ECO:0000313" key="2">
    <source>
        <dbReference type="Proteomes" id="UP000187013"/>
    </source>
</evidence>
<gene>
    <name evidence="1" type="ORF">ZYGR_0AV01700</name>
</gene>
<dbReference type="EMBL" id="BDGX01000048">
    <property type="protein sequence ID" value="GAV55538.1"/>
    <property type="molecule type" value="Genomic_DNA"/>
</dbReference>
<sequence>MVNSTGPVSMKQLTIVSYTCVYIRFVKDGSLLLAMLAWATVNLGEFMGGVLSAYQDSVDSDSEDMEGAGRLSVVKAVMRKGLKYTQAILILQVVYAVLYHMRMDIGDEVCHRRNGYMILLLVGEQECGRGGRWMLLALDWIILLMQLVLITMELTPEDGRNCNELDELDTNRYGALAILQFNPYSEPSSTQEFPVTRGHRYGSI</sequence>
<comment type="caution">
    <text evidence="1">The sequence shown here is derived from an EMBL/GenBank/DDBJ whole genome shotgun (WGS) entry which is preliminary data.</text>
</comment>
<organism evidence="1 2">
    <name type="scientific">Zygosaccharomyces rouxii</name>
    <dbReference type="NCBI Taxonomy" id="4956"/>
    <lineage>
        <taxon>Eukaryota</taxon>
        <taxon>Fungi</taxon>
        <taxon>Dikarya</taxon>
        <taxon>Ascomycota</taxon>
        <taxon>Saccharomycotina</taxon>
        <taxon>Saccharomycetes</taxon>
        <taxon>Saccharomycetales</taxon>
        <taxon>Saccharomycetaceae</taxon>
        <taxon>Zygosaccharomyces</taxon>
    </lineage>
</organism>
<evidence type="ECO:0000313" key="1">
    <source>
        <dbReference type="EMBL" id="GAV55538.1"/>
    </source>
</evidence>
<accession>A0A1Q3AIH1</accession>
<protein>
    <recommendedName>
        <fullName evidence="3">DUF1746 domain-containing protein</fullName>
    </recommendedName>
</protein>
<reference evidence="1 2" key="1">
    <citation type="submission" date="2016-08" db="EMBL/GenBank/DDBJ databases">
        <title>Draft genome sequence of allopolyploid Zygosaccharomyces rouxii.</title>
        <authorList>
            <person name="Watanabe J."/>
            <person name="Uehara K."/>
            <person name="Mogi Y."/>
            <person name="Tsukioka Y."/>
        </authorList>
    </citation>
    <scope>NUCLEOTIDE SEQUENCE [LARGE SCALE GENOMIC DNA]</scope>
    <source>
        <strain evidence="1 2">NBRC 110957</strain>
    </source>
</reference>
<dbReference type="Proteomes" id="UP000187013">
    <property type="component" value="Unassembled WGS sequence"/>
</dbReference>
<evidence type="ECO:0008006" key="3">
    <source>
        <dbReference type="Google" id="ProtNLM"/>
    </source>
</evidence>
<name>A0A1Q3AIH1_ZYGRO</name>